<dbReference type="EMBL" id="JBBEGN010000009">
    <property type="protein sequence ID" value="MEJ2869700.1"/>
    <property type="molecule type" value="Genomic_DNA"/>
</dbReference>
<protein>
    <submittedName>
        <fullName evidence="1">Nucleotide pyrophosphatase/phosphodiesterase family protein</fullName>
    </submittedName>
</protein>
<dbReference type="Pfam" id="PF01663">
    <property type="entry name" value="Phosphodiest"/>
    <property type="match status" value="1"/>
</dbReference>
<dbReference type="SUPFAM" id="SSF53649">
    <property type="entry name" value="Alkaline phosphatase-like"/>
    <property type="match status" value="1"/>
</dbReference>
<proteinExistence type="predicted"/>
<evidence type="ECO:0000313" key="2">
    <source>
        <dbReference type="Proteomes" id="UP001385809"/>
    </source>
</evidence>
<dbReference type="PANTHER" id="PTHR10151">
    <property type="entry name" value="ECTONUCLEOTIDE PYROPHOSPHATASE/PHOSPHODIESTERASE"/>
    <property type="match status" value="1"/>
</dbReference>
<organism evidence="1 2">
    <name type="scientific">Actinomycetospora aurantiaca</name>
    <dbReference type="NCBI Taxonomy" id="3129233"/>
    <lineage>
        <taxon>Bacteria</taxon>
        <taxon>Bacillati</taxon>
        <taxon>Actinomycetota</taxon>
        <taxon>Actinomycetes</taxon>
        <taxon>Pseudonocardiales</taxon>
        <taxon>Pseudonocardiaceae</taxon>
        <taxon>Actinomycetospora</taxon>
    </lineage>
</organism>
<name>A0ABU8MSN7_9PSEU</name>
<accession>A0ABU8MSN7</accession>
<dbReference type="PANTHER" id="PTHR10151:SF120">
    <property type="entry name" value="BIS(5'-ADENOSYL)-TRIPHOSPHATASE"/>
    <property type="match status" value="1"/>
</dbReference>
<dbReference type="Gene3D" id="3.40.720.10">
    <property type="entry name" value="Alkaline Phosphatase, subunit A"/>
    <property type="match status" value="1"/>
</dbReference>
<evidence type="ECO:0000313" key="1">
    <source>
        <dbReference type="EMBL" id="MEJ2869700.1"/>
    </source>
</evidence>
<dbReference type="RefSeq" id="WP_337696279.1">
    <property type="nucleotide sequence ID" value="NZ_JBBEGN010000009.1"/>
</dbReference>
<gene>
    <name evidence="1" type="ORF">WCD74_18155</name>
</gene>
<reference evidence="1 2" key="1">
    <citation type="submission" date="2024-03" db="EMBL/GenBank/DDBJ databases">
        <title>Actinomycetospora sp. OC33-EN08, a novel actinomycete isolated from wild orchid (Aerides multiflora).</title>
        <authorList>
            <person name="Suriyachadkun C."/>
        </authorList>
    </citation>
    <scope>NUCLEOTIDE SEQUENCE [LARGE SCALE GENOMIC DNA]</scope>
    <source>
        <strain evidence="1 2">OC33-EN08</strain>
    </source>
</reference>
<dbReference type="Proteomes" id="UP001385809">
    <property type="component" value="Unassembled WGS sequence"/>
</dbReference>
<sequence length="405" mass="42781">MTRGPTEEPFLPAYGHGTITEVMPSMAAALGVPGFADTLGVARHAGDVHAAGVLLVDGLGADLLAAHPHDAPALLELARSADSRELTSCFPATTAVSITSLGTGLTPGTHGIEGYSMGVPALDEPEAAPDVVLNTLRWCSHGATDPVDLLTELPPEEIQPRPTVLQQALRHGVAVTQVAPEVQRRSGLTRAALRGGRFHGVSALGDLAAEFLHGMAVEPEERALVYAYHGDLDMIGHQHGPGSLPWRMQLQVVDRLVAALAECLRPGTVLLVVADHGMVATDRGWQVDLDHSPMLLAGVRRLAGETRVRHVHAVAGAADDVLAAWRSELGDAAWVVSREEAVEAGWFGPQVTDVARGRIGDVVAAARGHWTLVRSRNEPRETALVGHHGSLTPAEQRIPLVVVRG</sequence>
<dbReference type="InterPro" id="IPR017850">
    <property type="entry name" value="Alkaline_phosphatase_core_sf"/>
</dbReference>
<keyword evidence="2" id="KW-1185">Reference proteome</keyword>
<dbReference type="InterPro" id="IPR002591">
    <property type="entry name" value="Phosphodiest/P_Trfase"/>
</dbReference>
<comment type="caution">
    <text evidence="1">The sequence shown here is derived from an EMBL/GenBank/DDBJ whole genome shotgun (WGS) entry which is preliminary data.</text>
</comment>